<dbReference type="InterPro" id="IPR050564">
    <property type="entry name" value="F420-G6PD/mer"/>
</dbReference>
<feature type="domain" description="KBD" evidence="2">
    <location>
        <begin position="227"/>
        <end position="285"/>
    </location>
</feature>
<evidence type="ECO:0000259" key="2">
    <source>
        <dbReference type="PROSITE" id="PS51488"/>
    </source>
</evidence>
<reference evidence="3 4" key="1">
    <citation type="submission" date="2020-01" db="EMBL/GenBank/DDBJ databases">
        <title>Investigation of new actinobacteria for the biodesulphurisation of diesel fuel.</title>
        <authorList>
            <person name="Athi Narayanan S.M."/>
        </authorList>
    </citation>
    <scope>NUCLEOTIDE SEQUENCE [LARGE SCALE GENOMIC DNA]</scope>
    <source>
        <strain evidence="3 4">213E</strain>
    </source>
</reference>
<dbReference type="EMBL" id="JAADZU010000071">
    <property type="protein sequence ID" value="NDK91511.1"/>
    <property type="molecule type" value="Genomic_DNA"/>
</dbReference>
<keyword evidence="4" id="KW-1185">Reference proteome</keyword>
<dbReference type="GO" id="GO:0016705">
    <property type="term" value="F:oxidoreductase activity, acting on paired donors, with incorporation or reduction of molecular oxygen"/>
    <property type="evidence" value="ECO:0007669"/>
    <property type="project" value="InterPro"/>
</dbReference>
<dbReference type="SUPFAM" id="SSF51679">
    <property type="entry name" value="Bacterial luciferase-like"/>
    <property type="match status" value="1"/>
</dbReference>
<evidence type="ECO:0000256" key="1">
    <source>
        <dbReference type="ARBA" id="ARBA00023002"/>
    </source>
</evidence>
<dbReference type="Pfam" id="PF00296">
    <property type="entry name" value="Bac_luciferase"/>
    <property type="match status" value="1"/>
</dbReference>
<dbReference type="Proteomes" id="UP000466307">
    <property type="component" value="Unassembled WGS sequence"/>
</dbReference>
<dbReference type="PROSITE" id="PS51488">
    <property type="entry name" value="KBD"/>
    <property type="match status" value="1"/>
</dbReference>
<dbReference type="InterPro" id="IPR011251">
    <property type="entry name" value="Luciferase-like_dom"/>
</dbReference>
<dbReference type="AlphaFoldDB" id="A0A7K3LU11"/>
<comment type="caution">
    <text evidence="3">The sequence shown here is derived from an EMBL/GenBank/DDBJ whole genome shotgun (WGS) entry which is preliminary data.</text>
</comment>
<proteinExistence type="predicted"/>
<keyword evidence="1" id="KW-0560">Oxidoreductase</keyword>
<dbReference type="InterPro" id="IPR023337">
    <property type="entry name" value="KBD"/>
</dbReference>
<organism evidence="3 4">
    <name type="scientific">Gordonia desulfuricans</name>
    <dbReference type="NCBI Taxonomy" id="89051"/>
    <lineage>
        <taxon>Bacteria</taxon>
        <taxon>Bacillati</taxon>
        <taxon>Actinomycetota</taxon>
        <taxon>Actinomycetes</taxon>
        <taxon>Mycobacteriales</taxon>
        <taxon>Gordoniaceae</taxon>
        <taxon>Gordonia</taxon>
    </lineage>
</organism>
<evidence type="ECO:0000313" key="4">
    <source>
        <dbReference type="Proteomes" id="UP000466307"/>
    </source>
</evidence>
<sequence length="334" mass="35765">MIGIRVPPCAPVSVLAETASRAEAAGFDEVWFPDSQFIWRDVWVTMAAAAAATSRIRLGVAVTNFETRHPSVTASAVRTLQEMAPNRVIVGLGTGSSSLKHIGVRPTRQARMREGFEELRALLSGKPRDTDGEGGQLRDAIGVPPLYMAASGPKNLEFAGGVADGVMILSGISEDLLRTSIERVHRGAERAGRNPADVRINIAAFGHVTEDVRRDCAIVKPLAADLVLRGAGEALADEGIAIKGRPREADPRVYPDYRHAENWDAAAEVAGEVIDDDAAVRFAQRFCLMGDGAEIRSRIEEIAAMGVHEVYVQGVGSYSLPTDLIDGFGKEVLG</sequence>
<accession>A0A7K3LU11</accession>
<protein>
    <submittedName>
        <fullName evidence="3">LLM class flavin-dependent oxidoreductase</fullName>
    </submittedName>
</protein>
<dbReference type="PANTHER" id="PTHR43244">
    <property type="match status" value="1"/>
</dbReference>
<evidence type="ECO:0000313" key="3">
    <source>
        <dbReference type="EMBL" id="NDK91511.1"/>
    </source>
</evidence>
<dbReference type="Gene3D" id="3.20.20.30">
    <property type="entry name" value="Luciferase-like domain"/>
    <property type="match status" value="1"/>
</dbReference>
<dbReference type="InterPro" id="IPR036661">
    <property type="entry name" value="Luciferase-like_sf"/>
</dbReference>
<gene>
    <name evidence="3" type="ORF">GYA93_18285</name>
</gene>
<dbReference type="PANTHER" id="PTHR43244:SF1">
    <property type="entry name" value="5,10-METHYLENETETRAHYDROMETHANOPTERIN REDUCTASE"/>
    <property type="match status" value="1"/>
</dbReference>
<name>A0A7K3LU11_9ACTN</name>